<reference evidence="1 2" key="1">
    <citation type="submission" date="2019-11" db="EMBL/GenBank/DDBJ databases">
        <title>Metabolism of dissolved organic matter in forest soils.</title>
        <authorList>
            <person name="Cyle K.T."/>
            <person name="Wilhelm R.C."/>
            <person name="Martinez C.E."/>
        </authorList>
    </citation>
    <scope>NUCLEOTIDE SEQUENCE [LARGE SCALE GENOMIC DNA]</scope>
    <source>
        <strain evidence="1 2">1N</strain>
    </source>
</reference>
<accession>A0ABX2BJK1</accession>
<gene>
    <name evidence="1" type="ORF">GNZ12_03175</name>
</gene>
<name>A0ABX2BJK1_9BURK</name>
<evidence type="ECO:0000313" key="1">
    <source>
        <dbReference type="EMBL" id="NPT40330.1"/>
    </source>
</evidence>
<dbReference type="Proteomes" id="UP000652198">
    <property type="component" value="Unassembled WGS sequence"/>
</dbReference>
<comment type="caution">
    <text evidence="1">The sequence shown here is derived from an EMBL/GenBank/DDBJ whole genome shotgun (WGS) entry which is preliminary data.</text>
</comment>
<evidence type="ECO:0000313" key="2">
    <source>
        <dbReference type="Proteomes" id="UP000652198"/>
    </source>
</evidence>
<sequence length="64" mass="7221">MAQLQFGKLFARNRLRSALNSKVDFFSDFPERTDHGTNRLVIVQKKPSIVDNADCDLLVSTQPA</sequence>
<dbReference type="EMBL" id="WOEY01000015">
    <property type="protein sequence ID" value="NPT40330.1"/>
    <property type="molecule type" value="Genomic_DNA"/>
</dbReference>
<keyword evidence="2" id="KW-1185">Reference proteome</keyword>
<proteinExistence type="predicted"/>
<organism evidence="1 2">
    <name type="scientific">Paraburkholderia solitsugae</name>
    <dbReference type="NCBI Taxonomy" id="2675748"/>
    <lineage>
        <taxon>Bacteria</taxon>
        <taxon>Pseudomonadati</taxon>
        <taxon>Pseudomonadota</taxon>
        <taxon>Betaproteobacteria</taxon>
        <taxon>Burkholderiales</taxon>
        <taxon>Burkholderiaceae</taxon>
        <taxon>Paraburkholderia</taxon>
    </lineage>
</organism>
<protein>
    <submittedName>
        <fullName evidence="1">Uncharacterized protein</fullName>
    </submittedName>
</protein>
<dbReference type="RefSeq" id="WP_172308960.1">
    <property type="nucleotide sequence ID" value="NZ_WOEY01000015.1"/>
</dbReference>